<protein>
    <submittedName>
        <fullName evidence="2">Uncharacterized protein</fullName>
    </submittedName>
</protein>
<organism evidence="2 3">
    <name type="scientific">Novipirellula aureliae</name>
    <dbReference type="NCBI Taxonomy" id="2527966"/>
    <lineage>
        <taxon>Bacteria</taxon>
        <taxon>Pseudomonadati</taxon>
        <taxon>Planctomycetota</taxon>
        <taxon>Planctomycetia</taxon>
        <taxon>Pirellulales</taxon>
        <taxon>Pirellulaceae</taxon>
        <taxon>Novipirellula</taxon>
    </lineage>
</organism>
<comment type="caution">
    <text evidence="2">The sequence shown here is derived from an EMBL/GenBank/DDBJ whole genome shotgun (WGS) entry which is preliminary data.</text>
</comment>
<gene>
    <name evidence="2" type="ORF">Q31b_10720</name>
</gene>
<feature type="signal peptide" evidence="1">
    <location>
        <begin position="1"/>
        <end position="22"/>
    </location>
</feature>
<feature type="chain" id="PRO_5022666133" evidence="1">
    <location>
        <begin position="23"/>
        <end position="137"/>
    </location>
</feature>
<dbReference type="AlphaFoldDB" id="A0A5C6EEC7"/>
<keyword evidence="1" id="KW-0732">Signal</keyword>
<dbReference type="RefSeq" id="WP_197170947.1">
    <property type="nucleotide sequence ID" value="NZ_SJPY01000001.1"/>
</dbReference>
<dbReference type="EMBL" id="SJPY01000001">
    <property type="protein sequence ID" value="TWU45896.1"/>
    <property type="molecule type" value="Genomic_DNA"/>
</dbReference>
<name>A0A5C6EEC7_9BACT</name>
<dbReference type="Proteomes" id="UP000315471">
    <property type="component" value="Unassembled WGS sequence"/>
</dbReference>
<reference evidence="2 3" key="1">
    <citation type="submission" date="2019-02" db="EMBL/GenBank/DDBJ databases">
        <title>Deep-cultivation of Planctomycetes and their phenomic and genomic characterization uncovers novel biology.</title>
        <authorList>
            <person name="Wiegand S."/>
            <person name="Jogler M."/>
            <person name="Boedeker C."/>
            <person name="Pinto D."/>
            <person name="Vollmers J."/>
            <person name="Rivas-Marin E."/>
            <person name="Kohn T."/>
            <person name="Peeters S.H."/>
            <person name="Heuer A."/>
            <person name="Rast P."/>
            <person name="Oberbeckmann S."/>
            <person name="Bunk B."/>
            <person name="Jeske O."/>
            <person name="Meyerdierks A."/>
            <person name="Storesund J.E."/>
            <person name="Kallscheuer N."/>
            <person name="Luecker S."/>
            <person name="Lage O.M."/>
            <person name="Pohl T."/>
            <person name="Merkel B.J."/>
            <person name="Hornburger P."/>
            <person name="Mueller R.-W."/>
            <person name="Bruemmer F."/>
            <person name="Labrenz M."/>
            <person name="Spormann A.M."/>
            <person name="Op Den Camp H."/>
            <person name="Overmann J."/>
            <person name="Amann R."/>
            <person name="Jetten M.S.M."/>
            <person name="Mascher T."/>
            <person name="Medema M.H."/>
            <person name="Devos D.P."/>
            <person name="Kaster A.-K."/>
            <person name="Ovreas L."/>
            <person name="Rohde M."/>
            <person name="Galperin M.Y."/>
            <person name="Jogler C."/>
        </authorList>
    </citation>
    <scope>NUCLEOTIDE SEQUENCE [LARGE SCALE GENOMIC DNA]</scope>
    <source>
        <strain evidence="2 3">Q31b</strain>
    </source>
</reference>
<accession>A0A5C6EEC7</accession>
<keyword evidence="3" id="KW-1185">Reference proteome</keyword>
<evidence type="ECO:0000313" key="3">
    <source>
        <dbReference type="Proteomes" id="UP000315471"/>
    </source>
</evidence>
<sequence length="137" mass="16238" precursor="true">MAFCTNLLFLLVAGIAPSGSLADSQRTRKKVDLIEHHHFVDKNGREVFQQVIFYDWSAANRRFHVRAWRLIKSDDQIPIRQFDPPRYECSWNDEGCQRLVTAPQMKETWTQQDPERLNRAFWPEERRVPLWEAPTSP</sequence>
<proteinExistence type="predicted"/>
<evidence type="ECO:0000256" key="1">
    <source>
        <dbReference type="SAM" id="SignalP"/>
    </source>
</evidence>
<evidence type="ECO:0000313" key="2">
    <source>
        <dbReference type="EMBL" id="TWU45896.1"/>
    </source>
</evidence>